<dbReference type="Pfam" id="PF00005">
    <property type="entry name" value="ABC_tran"/>
    <property type="match status" value="1"/>
</dbReference>
<reference evidence="2" key="1">
    <citation type="submission" date="2018-10" db="EMBL/GenBank/DDBJ databases">
        <authorList>
            <person name="Hariharan J."/>
            <person name="Choudoir M.J."/>
            <person name="Diebold P."/>
            <person name="Panke-Buisse K."/>
            <person name="Campbell A.N."/>
            <person name="Buckley D.H."/>
        </authorList>
    </citation>
    <scope>NUCLEOTIDE SEQUENCE</scope>
    <source>
        <strain evidence="2">Gb1</strain>
    </source>
</reference>
<dbReference type="SUPFAM" id="SSF52540">
    <property type="entry name" value="P-loop containing nucleoside triphosphate hydrolases"/>
    <property type="match status" value="1"/>
</dbReference>
<protein>
    <submittedName>
        <fullName evidence="2">ATP-binding cassette domain-containing protein</fullName>
    </submittedName>
</protein>
<dbReference type="EMBL" id="RDBM01000037">
    <property type="protein sequence ID" value="TXS24501.1"/>
    <property type="molecule type" value="Genomic_DNA"/>
</dbReference>
<accession>A0A652KLI0</accession>
<dbReference type="GO" id="GO:0005524">
    <property type="term" value="F:ATP binding"/>
    <property type="evidence" value="ECO:0007669"/>
    <property type="project" value="UniProtKB-KW"/>
</dbReference>
<sequence>MIRFENVSVRYEGAARPTLSGVDLTIPEGELVLVVGPSGVGKSTLLGAVSGRAGPGPPPAAVRARAP</sequence>
<dbReference type="Gene3D" id="3.40.50.300">
    <property type="entry name" value="P-loop containing nucleotide triphosphate hydrolases"/>
    <property type="match status" value="1"/>
</dbReference>
<evidence type="ECO:0000313" key="2">
    <source>
        <dbReference type="EMBL" id="TXS24501.1"/>
    </source>
</evidence>
<proteinExistence type="predicted"/>
<gene>
    <name evidence="2" type="ORF">EAO74_29195</name>
</gene>
<evidence type="ECO:0000259" key="1">
    <source>
        <dbReference type="Pfam" id="PF00005"/>
    </source>
</evidence>
<keyword evidence="2" id="KW-0067">ATP-binding</keyword>
<dbReference type="GO" id="GO:0005886">
    <property type="term" value="C:plasma membrane"/>
    <property type="evidence" value="ECO:0007669"/>
    <property type="project" value="TreeGrafter"/>
</dbReference>
<dbReference type="InterPro" id="IPR027417">
    <property type="entry name" value="P-loop_NTPase"/>
</dbReference>
<name>A0A652KLI0_9ACTN</name>
<dbReference type="PANTHER" id="PTHR24220:SF687">
    <property type="entry name" value="ABC TRANSPORTER ATP-BINDING PROTEIN SCO2324-RELATED"/>
    <property type="match status" value="1"/>
</dbReference>
<comment type="caution">
    <text evidence="2">The sequence shown here is derived from an EMBL/GenBank/DDBJ whole genome shotgun (WGS) entry which is preliminary data.</text>
</comment>
<dbReference type="PANTHER" id="PTHR24220">
    <property type="entry name" value="IMPORT ATP-BINDING PROTEIN"/>
    <property type="match status" value="1"/>
</dbReference>
<dbReference type="GO" id="GO:0022857">
    <property type="term" value="F:transmembrane transporter activity"/>
    <property type="evidence" value="ECO:0007669"/>
    <property type="project" value="TreeGrafter"/>
</dbReference>
<dbReference type="AlphaFoldDB" id="A0A652KLI0"/>
<keyword evidence="2" id="KW-0547">Nucleotide-binding</keyword>
<dbReference type="InterPro" id="IPR003439">
    <property type="entry name" value="ABC_transporter-like_ATP-bd"/>
</dbReference>
<feature type="domain" description="ABC transporter" evidence="1">
    <location>
        <begin position="19"/>
        <end position="53"/>
    </location>
</feature>
<dbReference type="GO" id="GO:0016887">
    <property type="term" value="F:ATP hydrolysis activity"/>
    <property type="evidence" value="ECO:0007669"/>
    <property type="project" value="InterPro"/>
</dbReference>
<organism evidence="2">
    <name type="scientific">Streptomyces sp. gb1(2016)</name>
    <dbReference type="NCBI Taxonomy" id="1828321"/>
    <lineage>
        <taxon>Bacteria</taxon>
        <taxon>Bacillati</taxon>
        <taxon>Actinomycetota</taxon>
        <taxon>Actinomycetes</taxon>
        <taxon>Kitasatosporales</taxon>
        <taxon>Streptomycetaceae</taxon>
        <taxon>Streptomyces</taxon>
    </lineage>
</organism>
<dbReference type="InterPro" id="IPR015854">
    <property type="entry name" value="ABC_transpr_LolD-like"/>
</dbReference>